<dbReference type="Ensembl" id="ENSEBUT00000001732.1">
    <property type="protein sequence ID" value="ENSEBUP00000001406.1"/>
    <property type="gene ID" value="ENSEBUG00000001217.1"/>
</dbReference>
<keyword evidence="3 8" id="KW-0812">Transmembrane</keyword>
<dbReference type="PRINTS" id="PR01077">
    <property type="entry name" value="CLAUDIN"/>
</dbReference>
<dbReference type="InterPro" id="IPR004031">
    <property type="entry name" value="PMP22/EMP/MP20/Claudin"/>
</dbReference>
<feature type="transmembrane region" description="Helical" evidence="8">
    <location>
        <begin position="33"/>
        <end position="54"/>
    </location>
</feature>
<evidence type="ECO:0000256" key="7">
    <source>
        <dbReference type="SAM" id="MobiDB-lite"/>
    </source>
</evidence>
<keyword evidence="4" id="KW-0732">Signal</keyword>
<keyword evidence="6 8" id="KW-0472">Membrane</keyword>
<proteinExistence type="inferred from homology"/>
<dbReference type="GeneTree" id="ENSGT00390000015299"/>
<feature type="transmembrane region" description="Helical" evidence="8">
    <location>
        <begin position="107"/>
        <end position="130"/>
    </location>
</feature>
<reference evidence="9" key="1">
    <citation type="submission" date="2025-08" db="UniProtKB">
        <authorList>
            <consortium name="Ensembl"/>
        </authorList>
    </citation>
    <scope>IDENTIFICATION</scope>
</reference>
<dbReference type="Gene3D" id="1.20.140.150">
    <property type="match status" value="1"/>
</dbReference>
<evidence type="ECO:0000256" key="3">
    <source>
        <dbReference type="ARBA" id="ARBA00022692"/>
    </source>
</evidence>
<organism evidence="9 10">
    <name type="scientific">Eptatretus burgeri</name>
    <name type="common">Inshore hagfish</name>
    <dbReference type="NCBI Taxonomy" id="7764"/>
    <lineage>
        <taxon>Eukaryota</taxon>
        <taxon>Metazoa</taxon>
        <taxon>Chordata</taxon>
        <taxon>Craniata</taxon>
        <taxon>Vertebrata</taxon>
        <taxon>Cyclostomata</taxon>
        <taxon>Myxini</taxon>
        <taxon>Myxiniformes</taxon>
        <taxon>Myxinidae</taxon>
        <taxon>Eptatretinae</taxon>
        <taxon>Eptatretus</taxon>
    </lineage>
</organism>
<name>A0A8C4PWT4_EPTBU</name>
<protein>
    <submittedName>
        <fullName evidence="9">Transmembrane protein 178Bb</fullName>
    </submittedName>
</protein>
<keyword evidence="5 8" id="KW-1133">Transmembrane helix</keyword>
<comment type="similarity">
    <text evidence="2">Belongs to the TMEM178 family.</text>
</comment>
<evidence type="ECO:0000256" key="2">
    <source>
        <dbReference type="ARBA" id="ARBA00008199"/>
    </source>
</evidence>
<sequence>MCFTNAVHQIYRCDAEDFSWCCVADLRRMTAGFLGMAVAILLFGWVLGILGCCWERGLMQYVAGLLFLMGGTFCIISLCTCVAGINFELSRYPRAIYGLPPDVTHGYGWSMFCAWGGLGLTLLAGFFCTLAPSVQTPGSSGSAVGSPKPRPENGVV</sequence>
<dbReference type="PANTHER" id="PTHR32005">
    <property type="entry name" value="TRANSMEMBRANE PROTEIN 178B-RELATED"/>
    <property type="match status" value="1"/>
</dbReference>
<evidence type="ECO:0000256" key="4">
    <source>
        <dbReference type="ARBA" id="ARBA00022729"/>
    </source>
</evidence>
<feature type="transmembrane region" description="Helical" evidence="8">
    <location>
        <begin position="61"/>
        <end position="87"/>
    </location>
</feature>
<dbReference type="OMA" id="HEWTFAY"/>
<comment type="subcellular location">
    <subcellularLocation>
        <location evidence="1">Membrane</location>
        <topology evidence="1">Multi-pass membrane protein</topology>
    </subcellularLocation>
</comment>
<keyword evidence="10" id="KW-1185">Reference proteome</keyword>
<dbReference type="PANTHER" id="PTHR32005:SF1">
    <property type="entry name" value="TRANSMEMBRANE PROTEIN 178B"/>
    <property type="match status" value="1"/>
</dbReference>
<evidence type="ECO:0000313" key="9">
    <source>
        <dbReference type="Ensembl" id="ENSEBUP00000001406.1"/>
    </source>
</evidence>
<dbReference type="GO" id="GO:0016020">
    <property type="term" value="C:membrane"/>
    <property type="evidence" value="ECO:0007669"/>
    <property type="project" value="UniProtKB-SubCell"/>
</dbReference>
<dbReference type="Pfam" id="PF13903">
    <property type="entry name" value="Claudin_2"/>
    <property type="match status" value="1"/>
</dbReference>
<accession>A0A8C4PWT4</accession>
<dbReference type="InterPro" id="IPR039625">
    <property type="entry name" value="T178A/B"/>
</dbReference>
<evidence type="ECO:0000256" key="6">
    <source>
        <dbReference type="ARBA" id="ARBA00023136"/>
    </source>
</evidence>
<evidence type="ECO:0000256" key="8">
    <source>
        <dbReference type="SAM" id="Phobius"/>
    </source>
</evidence>
<reference evidence="9" key="2">
    <citation type="submission" date="2025-09" db="UniProtKB">
        <authorList>
            <consortium name="Ensembl"/>
        </authorList>
    </citation>
    <scope>IDENTIFICATION</scope>
</reference>
<dbReference type="AlphaFoldDB" id="A0A8C4PWT4"/>
<dbReference type="Proteomes" id="UP000694388">
    <property type="component" value="Unplaced"/>
</dbReference>
<feature type="region of interest" description="Disordered" evidence="7">
    <location>
        <begin position="137"/>
        <end position="156"/>
    </location>
</feature>
<evidence type="ECO:0000256" key="5">
    <source>
        <dbReference type="ARBA" id="ARBA00022989"/>
    </source>
</evidence>
<evidence type="ECO:0000313" key="10">
    <source>
        <dbReference type="Proteomes" id="UP000694388"/>
    </source>
</evidence>
<evidence type="ECO:0000256" key="1">
    <source>
        <dbReference type="ARBA" id="ARBA00004141"/>
    </source>
</evidence>